<organism evidence="1 2">
    <name type="scientific">Nitrogeniibacter mangrovi</name>
    <dbReference type="NCBI Taxonomy" id="2016596"/>
    <lineage>
        <taxon>Bacteria</taxon>
        <taxon>Pseudomonadati</taxon>
        <taxon>Pseudomonadota</taxon>
        <taxon>Betaproteobacteria</taxon>
        <taxon>Rhodocyclales</taxon>
        <taxon>Zoogloeaceae</taxon>
        <taxon>Nitrogeniibacter</taxon>
    </lineage>
</organism>
<reference evidence="1 2" key="1">
    <citation type="submission" date="2020-02" db="EMBL/GenBank/DDBJ databases">
        <title>Nitrogenibacter mangrovi gen. nov., sp. nov. isolated from mangrove sediment, a denitrifying betaproteobacterium.</title>
        <authorList>
            <person name="Liao H."/>
            <person name="Tian Y."/>
        </authorList>
    </citation>
    <scope>NUCLEOTIDE SEQUENCE [LARGE SCALE GENOMIC DNA]</scope>
    <source>
        <strain evidence="1 2">M9-3-2</strain>
    </source>
</reference>
<proteinExistence type="predicted"/>
<evidence type="ECO:0000313" key="1">
    <source>
        <dbReference type="EMBL" id="QID18422.1"/>
    </source>
</evidence>
<dbReference type="Proteomes" id="UP000501991">
    <property type="component" value="Chromosome"/>
</dbReference>
<keyword evidence="2" id="KW-1185">Reference proteome</keyword>
<protein>
    <submittedName>
        <fullName evidence="1">DUF1326 domain-containing protein</fullName>
    </submittedName>
</protein>
<name>A0A6C1B431_9RHOO</name>
<dbReference type="AlphaFoldDB" id="A0A6C1B431"/>
<dbReference type="EMBL" id="CP048836">
    <property type="protein sequence ID" value="QID18422.1"/>
    <property type="molecule type" value="Genomic_DNA"/>
</dbReference>
<sequence length="201" mass="20940">MSSPSWQVSGTYFEACNCASMCPCVVLGAPTEGGCTAVVAWHVDSGSYDGVVLDDRNVVLLGATPGHMLETPWKVALYLDERASAEQQQALGAIFSGQVGGPLGALAPLVGEVLGVKAAPIEFSAEGTKRRLRVSTVIAMDIAAIEGQGGKPVTVENVPFTPVPGFPAVLAKSSALSIHDHGFDLDISDRNGFYSPFAYQA</sequence>
<dbReference type="KEGG" id="azq:G3580_12745"/>
<accession>A0A6C1B431</accession>
<gene>
    <name evidence="1" type="ORF">G3580_12745</name>
</gene>
<dbReference type="Pfam" id="PF07040">
    <property type="entry name" value="DUF1326"/>
    <property type="match status" value="1"/>
</dbReference>
<evidence type="ECO:0000313" key="2">
    <source>
        <dbReference type="Proteomes" id="UP000501991"/>
    </source>
</evidence>
<dbReference type="RefSeq" id="WP_173766062.1">
    <property type="nucleotide sequence ID" value="NZ_CP048836.1"/>
</dbReference>
<dbReference type="InterPro" id="IPR009758">
    <property type="entry name" value="DUF1326"/>
</dbReference>